<dbReference type="Pfam" id="PF13274">
    <property type="entry name" value="SocA_Panacea"/>
    <property type="match status" value="1"/>
</dbReference>
<organism evidence="2 3">
    <name type="scientific">Salinicoccus cyprini</name>
    <dbReference type="NCBI Taxonomy" id="2493691"/>
    <lineage>
        <taxon>Bacteria</taxon>
        <taxon>Bacillati</taxon>
        <taxon>Bacillota</taxon>
        <taxon>Bacilli</taxon>
        <taxon>Bacillales</taxon>
        <taxon>Staphylococcaceae</taxon>
        <taxon>Salinicoccus</taxon>
    </lineage>
</organism>
<sequence>MSDKLANVINWFLSKETMTYNKLQTLLYYSQAWTVAILNDSEEELDYKLFDESFEAWEFGPAIPEVYERFNDYDESALSDAFDNYEFNEDVEDILEEVLSLYGDFSEEDLGYIVRHEKPWREARLYDTRQNVIPLERIYSYFAEKQDRYNF</sequence>
<name>A0A558AZW1_9STAP</name>
<evidence type="ECO:0000259" key="1">
    <source>
        <dbReference type="Pfam" id="PF13274"/>
    </source>
</evidence>
<evidence type="ECO:0000313" key="2">
    <source>
        <dbReference type="EMBL" id="TVT29791.1"/>
    </source>
</evidence>
<dbReference type="EMBL" id="VMSJ01000001">
    <property type="protein sequence ID" value="TVT29791.1"/>
    <property type="molecule type" value="Genomic_DNA"/>
</dbReference>
<feature type="domain" description="Antitoxin SocA-like Panacea" evidence="1">
    <location>
        <begin position="23"/>
        <end position="120"/>
    </location>
</feature>
<comment type="caution">
    <text evidence="2">The sequence shown here is derived from an EMBL/GenBank/DDBJ whole genome shotgun (WGS) entry which is preliminary data.</text>
</comment>
<dbReference type="Proteomes" id="UP000315103">
    <property type="component" value="Unassembled WGS sequence"/>
</dbReference>
<dbReference type="RefSeq" id="WP_145287092.1">
    <property type="nucleotide sequence ID" value="NZ_VMSJ01000001.1"/>
</dbReference>
<proteinExistence type="predicted"/>
<reference evidence="2 3" key="1">
    <citation type="submission" date="2019-07" db="EMBL/GenBank/DDBJ databases">
        <title>Salinicoccus cyprini sp. nov., isolated from gastro-intestinal tract of mirror carp, Cyprinus carpio var. specularis, collected from Gobind Sagar Reservoir, Himachal Pradesh, India.</title>
        <authorList>
            <person name="Talwar C."/>
            <person name="Singh A.K."/>
            <person name="Lal R."/>
            <person name="Negi R.K."/>
        </authorList>
    </citation>
    <scope>NUCLEOTIDE SEQUENCE [LARGE SCALE GENOMIC DNA]</scope>
    <source>
        <strain evidence="2 3">CT19</strain>
    </source>
</reference>
<keyword evidence="3" id="KW-1185">Reference proteome</keyword>
<dbReference type="OrthoDB" id="9799173at2"/>
<protein>
    <submittedName>
        <fullName evidence="2">DUF4065 domain-containing protein</fullName>
    </submittedName>
</protein>
<gene>
    <name evidence="2" type="ORF">FO441_05790</name>
</gene>
<dbReference type="InterPro" id="IPR025272">
    <property type="entry name" value="SocA_Panacea"/>
</dbReference>
<evidence type="ECO:0000313" key="3">
    <source>
        <dbReference type="Proteomes" id="UP000315103"/>
    </source>
</evidence>
<dbReference type="AlphaFoldDB" id="A0A558AZW1"/>
<accession>A0A558AZW1</accession>